<dbReference type="GeneID" id="64627065"/>
<evidence type="ECO:0000313" key="2">
    <source>
        <dbReference type="EMBL" id="KAG1814039.1"/>
    </source>
</evidence>
<dbReference type="AlphaFoldDB" id="A0A9P7E980"/>
<dbReference type="OrthoDB" id="3239894at2759"/>
<gene>
    <name evidence="2" type="ORF">BJ212DRAFT_1300893</name>
</gene>
<proteinExistence type="predicted"/>
<evidence type="ECO:0000313" key="3">
    <source>
        <dbReference type="Proteomes" id="UP000807769"/>
    </source>
</evidence>
<dbReference type="RefSeq" id="XP_041191675.1">
    <property type="nucleotide sequence ID" value="XM_041333048.1"/>
</dbReference>
<evidence type="ECO:0000256" key="1">
    <source>
        <dbReference type="SAM" id="MobiDB-lite"/>
    </source>
</evidence>
<protein>
    <submittedName>
        <fullName evidence="2">Uncharacterized protein</fullName>
    </submittedName>
</protein>
<sequence>MHEDLQETNAHEVMPNLGPNFNTPEALLQNVPHFEMYNRATAVGACPLTPYITHNLPPDLERRRFEQELEDAIDEIWQEQSHQQDDDTANPEEPEGDGDVDMDFNNPEDEEDDRNPIITQPDEDNLDPFVVEDGFVSMDDTDLASIPPHLLSIYAVVSWLHLQFHLPRIACNLCVHHICMKLAQAIKSLLKVPGLKTVLDDWHCKSRSPGHYGDIFDGTVCRTKLKGLDGKLFFSNLPHEKCGPDSELQIGVNLGVDWFSYICSNIAPSHSLCLTSFSICNLPPEYWCMFSKFSIYCTSNLMCTGILPGPKEQSPDQIQ</sequence>
<reference evidence="2" key="1">
    <citation type="journal article" date="2020" name="New Phytol.">
        <title>Comparative genomics reveals dynamic genome evolution in host specialist ectomycorrhizal fungi.</title>
        <authorList>
            <person name="Lofgren L.A."/>
            <person name="Nguyen N.H."/>
            <person name="Vilgalys R."/>
            <person name="Ruytinx J."/>
            <person name="Liao H.L."/>
            <person name="Branco S."/>
            <person name="Kuo A."/>
            <person name="LaButti K."/>
            <person name="Lipzen A."/>
            <person name="Andreopoulos W."/>
            <person name="Pangilinan J."/>
            <person name="Riley R."/>
            <person name="Hundley H."/>
            <person name="Na H."/>
            <person name="Barry K."/>
            <person name="Grigoriev I.V."/>
            <person name="Stajich J.E."/>
            <person name="Kennedy P.G."/>
        </authorList>
    </citation>
    <scope>NUCLEOTIDE SEQUENCE</scope>
    <source>
        <strain evidence="2">MN1</strain>
    </source>
</reference>
<feature type="compositionally biased region" description="Acidic residues" evidence="1">
    <location>
        <begin position="86"/>
        <end position="113"/>
    </location>
</feature>
<organism evidence="2 3">
    <name type="scientific">Suillus subaureus</name>
    <dbReference type="NCBI Taxonomy" id="48587"/>
    <lineage>
        <taxon>Eukaryota</taxon>
        <taxon>Fungi</taxon>
        <taxon>Dikarya</taxon>
        <taxon>Basidiomycota</taxon>
        <taxon>Agaricomycotina</taxon>
        <taxon>Agaricomycetes</taxon>
        <taxon>Agaricomycetidae</taxon>
        <taxon>Boletales</taxon>
        <taxon>Suillineae</taxon>
        <taxon>Suillaceae</taxon>
        <taxon>Suillus</taxon>
    </lineage>
</organism>
<accession>A0A9P7E980</accession>
<keyword evidence="3" id="KW-1185">Reference proteome</keyword>
<dbReference type="Proteomes" id="UP000807769">
    <property type="component" value="Unassembled WGS sequence"/>
</dbReference>
<comment type="caution">
    <text evidence="2">The sequence shown here is derived from an EMBL/GenBank/DDBJ whole genome shotgun (WGS) entry which is preliminary data.</text>
</comment>
<name>A0A9P7E980_9AGAM</name>
<feature type="region of interest" description="Disordered" evidence="1">
    <location>
        <begin position="79"/>
        <end position="123"/>
    </location>
</feature>
<dbReference type="EMBL" id="JABBWG010000022">
    <property type="protein sequence ID" value="KAG1814039.1"/>
    <property type="molecule type" value="Genomic_DNA"/>
</dbReference>